<keyword evidence="1" id="KW-0812">Transmembrane</keyword>
<sequence>METSFLRRMLEVKKLSTAAASAFAVVYVLAVGIIFPLPYDLPPTFPTPSADIVFDGPLGQAPWIKVYLNSRWVLSVNPEALTTLVVLTALVWLNTAALTYLNRHAACRPAKNIHLSWMAVVPALFSFFSCCGTGVVYGLLLASGASLSMLAFLQDYGRLFTALSALTLAANLYMLYRKILLIKTSTPSRTNGYAQLSHQPA</sequence>
<reference evidence="2" key="1">
    <citation type="journal article" date="2020" name="mSystems">
        <title>Genome- and Community-Level Interaction Insights into Carbon Utilization and Element Cycling Functions of Hydrothermarchaeota in Hydrothermal Sediment.</title>
        <authorList>
            <person name="Zhou Z."/>
            <person name="Liu Y."/>
            <person name="Xu W."/>
            <person name="Pan J."/>
            <person name="Luo Z.H."/>
            <person name="Li M."/>
        </authorList>
    </citation>
    <scope>NUCLEOTIDE SEQUENCE [LARGE SCALE GENOMIC DNA]</scope>
    <source>
        <strain evidence="2">SpSt-1074</strain>
    </source>
</reference>
<dbReference type="EMBL" id="DRXH01000086">
    <property type="protein sequence ID" value="HHM44172.1"/>
    <property type="molecule type" value="Genomic_DNA"/>
</dbReference>
<accession>A0A7J3VTD8</accession>
<evidence type="ECO:0000313" key="2">
    <source>
        <dbReference type="EMBL" id="HHM44172.1"/>
    </source>
</evidence>
<organism evidence="2">
    <name type="scientific">Caldiarchaeum subterraneum</name>
    <dbReference type="NCBI Taxonomy" id="311458"/>
    <lineage>
        <taxon>Archaea</taxon>
        <taxon>Nitrososphaerota</taxon>
        <taxon>Candidatus Caldarchaeales</taxon>
        <taxon>Candidatus Caldarchaeaceae</taxon>
        <taxon>Candidatus Caldarchaeum</taxon>
    </lineage>
</organism>
<comment type="caution">
    <text evidence="2">The sequence shown here is derived from an EMBL/GenBank/DDBJ whole genome shotgun (WGS) entry which is preliminary data.</text>
</comment>
<proteinExistence type="predicted"/>
<dbReference type="AlphaFoldDB" id="A0A7J3VTD8"/>
<protein>
    <recommendedName>
        <fullName evidence="3">Transmembrane protein</fullName>
    </recommendedName>
</protein>
<feature type="transmembrane region" description="Helical" evidence="1">
    <location>
        <begin position="159"/>
        <end position="176"/>
    </location>
</feature>
<gene>
    <name evidence="2" type="ORF">ENM31_02600</name>
</gene>
<name>A0A7J3VTD8_CALS0</name>
<feature type="transmembrane region" description="Helical" evidence="1">
    <location>
        <begin position="80"/>
        <end position="101"/>
    </location>
</feature>
<evidence type="ECO:0000256" key="1">
    <source>
        <dbReference type="SAM" id="Phobius"/>
    </source>
</evidence>
<evidence type="ECO:0008006" key="3">
    <source>
        <dbReference type="Google" id="ProtNLM"/>
    </source>
</evidence>
<keyword evidence="1" id="KW-1133">Transmembrane helix</keyword>
<keyword evidence="1" id="KW-0472">Membrane</keyword>
<feature type="transmembrane region" description="Helical" evidence="1">
    <location>
        <begin position="113"/>
        <end position="139"/>
    </location>
</feature>
<feature type="transmembrane region" description="Helical" evidence="1">
    <location>
        <begin position="20"/>
        <end position="39"/>
    </location>
</feature>